<keyword evidence="8" id="KW-1185">Reference proteome</keyword>
<keyword evidence="3" id="KW-0998">Cell outer membrane</keyword>
<evidence type="ECO:0000256" key="4">
    <source>
        <dbReference type="PROSITE-ProRule" id="PRU00473"/>
    </source>
</evidence>
<feature type="region of interest" description="Disordered" evidence="5">
    <location>
        <begin position="417"/>
        <end position="444"/>
    </location>
</feature>
<dbReference type="Gene3D" id="3.30.1330.60">
    <property type="entry name" value="OmpA-like domain"/>
    <property type="match status" value="1"/>
</dbReference>
<keyword evidence="2 4" id="KW-0472">Membrane</keyword>
<feature type="domain" description="OmpA-like" evidence="6">
    <location>
        <begin position="329"/>
        <end position="444"/>
    </location>
</feature>
<dbReference type="PROSITE" id="PS51123">
    <property type="entry name" value="OMPA_2"/>
    <property type="match status" value="1"/>
</dbReference>
<protein>
    <submittedName>
        <fullName evidence="7">OmpA family protein</fullName>
    </submittedName>
</protein>
<dbReference type="SUPFAM" id="SSF103088">
    <property type="entry name" value="OmpA-like"/>
    <property type="match status" value="1"/>
</dbReference>
<dbReference type="PANTHER" id="PTHR30329:SF21">
    <property type="entry name" value="LIPOPROTEIN YIAD-RELATED"/>
    <property type="match status" value="1"/>
</dbReference>
<evidence type="ECO:0000259" key="6">
    <source>
        <dbReference type="PROSITE" id="PS51123"/>
    </source>
</evidence>
<gene>
    <name evidence="7" type="ORF">HCU67_07820</name>
</gene>
<dbReference type="Proteomes" id="UP000718451">
    <property type="component" value="Unassembled WGS sequence"/>
</dbReference>
<feature type="compositionally biased region" description="Basic and acidic residues" evidence="5">
    <location>
        <begin position="37"/>
        <end position="57"/>
    </location>
</feature>
<comment type="subcellular location">
    <subcellularLocation>
        <location evidence="1">Cell outer membrane</location>
    </subcellularLocation>
</comment>
<accession>A0ABX1GPL7</accession>
<evidence type="ECO:0000256" key="5">
    <source>
        <dbReference type="SAM" id="MobiDB-lite"/>
    </source>
</evidence>
<dbReference type="CDD" id="cd07185">
    <property type="entry name" value="OmpA_C-like"/>
    <property type="match status" value="1"/>
</dbReference>
<evidence type="ECO:0000256" key="2">
    <source>
        <dbReference type="ARBA" id="ARBA00023136"/>
    </source>
</evidence>
<dbReference type="InterPro" id="IPR006665">
    <property type="entry name" value="OmpA-like"/>
</dbReference>
<dbReference type="RefSeq" id="WP_168551998.1">
    <property type="nucleotide sequence ID" value="NZ_JAAWWL010000001.1"/>
</dbReference>
<dbReference type="EMBL" id="JAAWWL010000001">
    <property type="protein sequence ID" value="NKI31852.1"/>
    <property type="molecule type" value="Genomic_DNA"/>
</dbReference>
<dbReference type="Pfam" id="PF00691">
    <property type="entry name" value="OmpA"/>
    <property type="match status" value="1"/>
</dbReference>
<comment type="caution">
    <text evidence="7">The sequence shown here is derived from an EMBL/GenBank/DDBJ whole genome shotgun (WGS) entry which is preliminary data.</text>
</comment>
<evidence type="ECO:0000256" key="1">
    <source>
        <dbReference type="ARBA" id="ARBA00004442"/>
    </source>
</evidence>
<feature type="compositionally biased region" description="Low complexity" evidence="5">
    <location>
        <begin position="83"/>
        <end position="103"/>
    </location>
</feature>
<dbReference type="PRINTS" id="PR01021">
    <property type="entry name" value="OMPADOMAIN"/>
</dbReference>
<dbReference type="InterPro" id="IPR006664">
    <property type="entry name" value="OMP_bac"/>
</dbReference>
<feature type="region of interest" description="Disordered" evidence="5">
    <location>
        <begin position="37"/>
        <end position="103"/>
    </location>
</feature>
<name>A0ABX1GPL7_9FLAO</name>
<dbReference type="PANTHER" id="PTHR30329">
    <property type="entry name" value="STATOR ELEMENT OF FLAGELLAR MOTOR COMPLEX"/>
    <property type="match status" value="1"/>
</dbReference>
<evidence type="ECO:0000313" key="7">
    <source>
        <dbReference type="EMBL" id="NKI31852.1"/>
    </source>
</evidence>
<organism evidence="7 8">
    <name type="scientific">Croceivirga thetidis</name>
    <dbReference type="NCBI Taxonomy" id="2721623"/>
    <lineage>
        <taxon>Bacteria</taxon>
        <taxon>Pseudomonadati</taxon>
        <taxon>Bacteroidota</taxon>
        <taxon>Flavobacteriia</taxon>
        <taxon>Flavobacteriales</taxon>
        <taxon>Flavobacteriaceae</taxon>
        <taxon>Croceivirga</taxon>
    </lineage>
</organism>
<sequence length="444" mass="49106">MKTINPQRILLLVGCAVFFSVPVNSQLLKKLGKRAERAAERTIERRVDKETSEKTDEVLDSILEPGKKGQKTPQTPNPPNTPNPSGGNQDQSNSGNDSDVNSGPKTIQVYSKFDFVPGDKQLFFDDFGNEFIGDFPSKWNTNGGGEVVTLSDVPGKWYAVTNRSLTIPNLSNGLPEDYTIEFDVKAVGITNKTSSGARLGIYLAETPNLTTNESYAYSALNFCQYIAIGVQVDNRFKGNPSPISNRLSRDLRQVYQDVVHVSIAVNKNRYRLWINESKITDLPQFIYQPELIKYLKFKVDGMDLETKNERVLISNLKISEGGVDLRRKLISEGKISTNGILFDSGSANLKPESMGIIRQIYQVLQQDSSINLKIVGHTDADGSDEANLSLSKSRADAVKSALVNVYNVDDARLSTEGKGELEPVADNSSSEGKAQNRRVEFIKQ</sequence>
<evidence type="ECO:0000256" key="3">
    <source>
        <dbReference type="ARBA" id="ARBA00023237"/>
    </source>
</evidence>
<dbReference type="InterPro" id="IPR050330">
    <property type="entry name" value="Bact_OuterMem_StrucFunc"/>
</dbReference>
<dbReference type="InterPro" id="IPR036737">
    <property type="entry name" value="OmpA-like_sf"/>
</dbReference>
<reference evidence="7 8" key="1">
    <citation type="submission" date="2020-04" db="EMBL/GenBank/DDBJ databases">
        <authorList>
            <person name="Yoon J."/>
        </authorList>
    </citation>
    <scope>NUCLEOTIDE SEQUENCE [LARGE SCALE GENOMIC DNA]</scope>
    <source>
        <strain evidence="7 8">DJ-13</strain>
    </source>
</reference>
<proteinExistence type="predicted"/>
<evidence type="ECO:0000313" key="8">
    <source>
        <dbReference type="Proteomes" id="UP000718451"/>
    </source>
</evidence>